<reference evidence="1 2" key="1">
    <citation type="submission" date="2019-02" db="EMBL/GenBank/DDBJ databases">
        <title>Arundinibacter roseus gen. nov., sp. nov., a new member of the family Cytophagaceae.</title>
        <authorList>
            <person name="Szuroczki S."/>
            <person name="Khayer B."/>
            <person name="Sproer C."/>
            <person name="Toumi M."/>
            <person name="Szabo A."/>
            <person name="Felfoldi T."/>
            <person name="Schumann P."/>
            <person name="Toth E."/>
        </authorList>
    </citation>
    <scope>NUCLEOTIDE SEQUENCE [LARGE SCALE GENOMIC DNA]</scope>
    <source>
        <strain evidence="1 2">DMA-k-7a</strain>
    </source>
</reference>
<keyword evidence="2" id="KW-1185">Reference proteome</keyword>
<protein>
    <recommendedName>
        <fullName evidence="3">Mobilization protein</fullName>
    </recommendedName>
</protein>
<dbReference type="AlphaFoldDB" id="A0A4R4JXW6"/>
<dbReference type="EMBL" id="SMJU01000020">
    <property type="protein sequence ID" value="TDB59523.1"/>
    <property type="molecule type" value="Genomic_DNA"/>
</dbReference>
<dbReference type="OrthoDB" id="953151at2"/>
<evidence type="ECO:0000313" key="1">
    <source>
        <dbReference type="EMBL" id="TDB59523.1"/>
    </source>
</evidence>
<dbReference type="RefSeq" id="WP_132121905.1">
    <property type="nucleotide sequence ID" value="NZ_SMJU01000020.1"/>
</dbReference>
<dbReference type="Proteomes" id="UP000295706">
    <property type="component" value="Unassembled WGS sequence"/>
</dbReference>
<name>A0A4R4JXW6_9BACT</name>
<accession>A0A4R4JXW6</accession>
<evidence type="ECO:0000313" key="2">
    <source>
        <dbReference type="Proteomes" id="UP000295706"/>
    </source>
</evidence>
<proteinExistence type="predicted"/>
<dbReference type="Pfam" id="PF21983">
    <property type="entry name" value="NikA-like"/>
    <property type="match status" value="1"/>
</dbReference>
<sequence>MKKEMTTNHTFYKGGRPALPKEQRSEKIIKVRFTKDEYEQLQKRKNTTMSMDVNKFIRAICLDKPLLARPKRDDFQVRMLSLIREMREEILRMGVTQKLITQGLERGDELTYRYTPFHSMVNEIEGSSRQLEWVNAN</sequence>
<comment type="caution">
    <text evidence="1">The sequence shown here is derived from an EMBL/GenBank/DDBJ whole genome shotgun (WGS) entry which is preliminary data.</text>
</comment>
<gene>
    <name evidence="1" type="ORF">EZE20_22215</name>
</gene>
<evidence type="ECO:0008006" key="3">
    <source>
        <dbReference type="Google" id="ProtNLM"/>
    </source>
</evidence>
<dbReference type="InterPro" id="IPR053842">
    <property type="entry name" value="NikA-like"/>
</dbReference>
<organism evidence="1 2">
    <name type="scientific">Arundinibacter roseus</name>
    <dbReference type="NCBI Taxonomy" id="2070510"/>
    <lineage>
        <taxon>Bacteria</taxon>
        <taxon>Pseudomonadati</taxon>
        <taxon>Bacteroidota</taxon>
        <taxon>Cytophagia</taxon>
        <taxon>Cytophagales</taxon>
        <taxon>Spirosomataceae</taxon>
        <taxon>Arundinibacter</taxon>
    </lineage>
</organism>